<accession>A0ABV8JBM0</accession>
<gene>
    <name evidence="2" type="ORF">ACFO0C_43830</name>
</gene>
<feature type="transmembrane region" description="Helical" evidence="1">
    <location>
        <begin position="49"/>
        <end position="70"/>
    </location>
</feature>
<feature type="transmembrane region" description="Helical" evidence="1">
    <location>
        <begin position="144"/>
        <end position="165"/>
    </location>
</feature>
<organism evidence="2 3">
    <name type="scientific">Actinoplanes subglobosus</name>
    <dbReference type="NCBI Taxonomy" id="1547892"/>
    <lineage>
        <taxon>Bacteria</taxon>
        <taxon>Bacillati</taxon>
        <taxon>Actinomycetota</taxon>
        <taxon>Actinomycetes</taxon>
        <taxon>Micromonosporales</taxon>
        <taxon>Micromonosporaceae</taxon>
        <taxon>Actinoplanes</taxon>
    </lineage>
</organism>
<proteinExistence type="predicted"/>
<dbReference type="Proteomes" id="UP001595867">
    <property type="component" value="Unassembled WGS sequence"/>
</dbReference>
<keyword evidence="1" id="KW-0472">Membrane</keyword>
<dbReference type="EMBL" id="JBHSBL010000029">
    <property type="protein sequence ID" value="MFC4071908.1"/>
    <property type="molecule type" value="Genomic_DNA"/>
</dbReference>
<keyword evidence="3" id="KW-1185">Reference proteome</keyword>
<name>A0ABV8JBM0_9ACTN</name>
<feature type="transmembrane region" description="Helical" evidence="1">
    <location>
        <begin position="203"/>
        <end position="225"/>
    </location>
</feature>
<protein>
    <submittedName>
        <fullName evidence="2">Conjugal transfer protein TrbL family protein</fullName>
    </submittedName>
</protein>
<evidence type="ECO:0000313" key="3">
    <source>
        <dbReference type="Proteomes" id="UP001595867"/>
    </source>
</evidence>
<feature type="transmembrane region" description="Helical" evidence="1">
    <location>
        <begin position="20"/>
        <end position="37"/>
    </location>
</feature>
<dbReference type="RefSeq" id="WP_378072781.1">
    <property type="nucleotide sequence ID" value="NZ_JBHSBL010000029.1"/>
</dbReference>
<comment type="caution">
    <text evidence="2">The sequence shown here is derived from an EMBL/GenBank/DDBJ whole genome shotgun (WGS) entry which is preliminary data.</text>
</comment>
<feature type="transmembrane region" description="Helical" evidence="1">
    <location>
        <begin position="245"/>
        <end position="262"/>
    </location>
</feature>
<sequence length="299" mass="31694">MFGQGWLYDWFLEWLAEKTLAVLGELLALMTARFFVSPDVTGLPQVQQLAGWSLAVVDAVYVLAVTAAGLMQFTGGVESRFAVKDLLPRLVFGFVAANFGVEACRLLIEVANAVTSSLAGEAAAGPRVVEQVRDQLEPARAHQATMLLVTVIGLVVAVLFVQLLLGCFTRIAVLIVLAGLAPVALACHGLPQTQPVAVLWWRTLAGCLTVPALQAVFLTLGAGLISGPAPVIPQLLDLPDSSGMQVANLLIALCLLMVAARIPKLVGRYLIQQPSTNAGVMVRAVLMQAVTRRLGLPGR</sequence>
<evidence type="ECO:0000313" key="2">
    <source>
        <dbReference type="EMBL" id="MFC4071908.1"/>
    </source>
</evidence>
<evidence type="ECO:0000256" key="1">
    <source>
        <dbReference type="SAM" id="Phobius"/>
    </source>
</evidence>
<keyword evidence="1" id="KW-1133">Transmembrane helix</keyword>
<feature type="transmembrane region" description="Helical" evidence="1">
    <location>
        <begin position="90"/>
        <end position="108"/>
    </location>
</feature>
<feature type="transmembrane region" description="Helical" evidence="1">
    <location>
        <begin position="171"/>
        <end position="191"/>
    </location>
</feature>
<reference evidence="3" key="1">
    <citation type="journal article" date="2019" name="Int. J. Syst. Evol. Microbiol.">
        <title>The Global Catalogue of Microorganisms (GCM) 10K type strain sequencing project: providing services to taxonomists for standard genome sequencing and annotation.</title>
        <authorList>
            <consortium name="The Broad Institute Genomics Platform"/>
            <consortium name="The Broad Institute Genome Sequencing Center for Infectious Disease"/>
            <person name="Wu L."/>
            <person name="Ma J."/>
        </authorList>
    </citation>
    <scope>NUCLEOTIDE SEQUENCE [LARGE SCALE GENOMIC DNA]</scope>
    <source>
        <strain evidence="3">TBRC 5832</strain>
    </source>
</reference>
<keyword evidence="1" id="KW-0812">Transmembrane</keyword>